<evidence type="ECO:0000256" key="15">
    <source>
        <dbReference type="HAMAP-Rule" id="MF_00688"/>
    </source>
</evidence>
<evidence type="ECO:0000256" key="9">
    <source>
        <dbReference type="ARBA" id="ARBA00061535"/>
    </source>
</evidence>
<evidence type="ECO:0000256" key="7">
    <source>
        <dbReference type="ARBA" id="ARBA00051538"/>
    </source>
</evidence>
<evidence type="ECO:0000313" key="16">
    <source>
        <dbReference type="EMBL" id="NYT39008.1"/>
    </source>
</evidence>
<dbReference type="AlphaFoldDB" id="A0A853FH03"/>
<comment type="subcellular location">
    <subcellularLocation>
        <location evidence="1 15">Cytoplasm</location>
    </subcellularLocation>
</comment>
<evidence type="ECO:0000256" key="2">
    <source>
        <dbReference type="ARBA" id="ARBA00022490"/>
    </source>
</evidence>
<reference evidence="16 17" key="1">
    <citation type="submission" date="2020-07" db="EMBL/GenBank/DDBJ databases">
        <title>Taxonomic revisions and descriptions of new bacterial species based on genomic comparisons in the high-G+C-content subgroup of the family Alcaligenaceae.</title>
        <authorList>
            <person name="Szabo A."/>
            <person name="Felfoldi T."/>
        </authorList>
    </citation>
    <scope>NUCLEOTIDE SEQUENCE [LARGE SCALE GENOMIC DNA]</scope>
    <source>
        <strain evidence="16 17">DSM 25264</strain>
    </source>
</reference>
<evidence type="ECO:0000256" key="1">
    <source>
        <dbReference type="ARBA" id="ARBA00004496"/>
    </source>
</evidence>
<evidence type="ECO:0000256" key="14">
    <source>
        <dbReference type="ARBA" id="ARBA00083640"/>
    </source>
</evidence>
<evidence type="ECO:0000256" key="3">
    <source>
        <dbReference type="ARBA" id="ARBA00022679"/>
    </source>
</evidence>
<dbReference type="PANTHER" id="PTHR30098">
    <property type="entry name" value="LEUCYL/PHENYLALANYL-TRNA--PROTEIN TRANSFERASE"/>
    <property type="match status" value="1"/>
</dbReference>
<dbReference type="FunFam" id="3.30.70.3550:FF:000001">
    <property type="entry name" value="Leucyl/phenylalanyl-tRNA--protein transferase"/>
    <property type="match status" value="1"/>
</dbReference>
<accession>A0A853FH03</accession>
<comment type="caution">
    <text evidence="16">The sequence shown here is derived from an EMBL/GenBank/DDBJ whole genome shotgun (WGS) entry which is preliminary data.</text>
</comment>
<dbReference type="NCBIfam" id="TIGR00667">
    <property type="entry name" value="aat"/>
    <property type="match status" value="1"/>
</dbReference>
<dbReference type="GO" id="GO:0005737">
    <property type="term" value="C:cytoplasm"/>
    <property type="evidence" value="ECO:0007669"/>
    <property type="project" value="UniProtKB-SubCell"/>
</dbReference>
<comment type="catalytic activity">
    <reaction evidence="5 15">
        <text>L-phenylalanyl-tRNA(Phe) + an N-terminal L-alpha-aminoacyl-[protein] = an N-terminal L-phenylalanyl-L-alpha-aminoacyl-[protein] + tRNA(Phe)</text>
        <dbReference type="Rhea" id="RHEA:43632"/>
        <dbReference type="Rhea" id="RHEA-COMP:9668"/>
        <dbReference type="Rhea" id="RHEA-COMP:9699"/>
        <dbReference type="Rhea" id="RHEA-COMP:10636"/>
        <dbReference type="Rhea" id="RHEA-COMP:10637"/>
        <dbReference type="ChEBI" id="CHEBI:78442"/>
        <dbReference type="ChEBI" id="CHEBI:78531"/>
        <dbReference type="ChEBI" id="CHEBI:78597"/>
        <dbReference type="ChEBI" id="CHEBI:83561"/>
        <dbReference type="EC" id="2.3.2.6"/>
    </reaction>
</comment>
<comment type="catalytic activity">
    <reaction evidence="7 15">
        <text>N-terminal L-lysyl-[protein] + L-leucyl-tRNA(Leu) = N-terminal L-leucyl-L-lysyl-[protein] + tRNA(Leu) + H(+)</text>
        <dbReference type="Rhea" id="RHEA:12340"/>
        <dbReference type="Rhea" id="RHEA-COMP:9613"/>
        <dbReference type="Rhea" id="RHEA-COMP:9622"/>
        <dbReference type="Rhea" id="RHEA-COMP:12670"/>
        <dbReference type="Rhea" id="RHEA-COMP:12671"/>
        <dbReference type="ChEBI" id="CHEBI:15378"/>
        <dbReference type="ChEBI" id="CHEBI:65249"/>
        <dbReference type="ChEBI" id="CHEBI:78442"/>
        <dbReference type="ChEBI" id="CHEBI:78494"/>
        <dbReference type="ChEBI" id="CHEBI:133043"/>
        <dbReference type="EC" id="2.3.2.6"/>
    </reaction>
</comment>
<organism evidence="16 17">
    <name type="scientific">Allopusillimonas soli</name>
    <dbReference type="NCBI Taxonomy" id="659016"/>
    <lineage>
        <taxon>Bacteria</taxon>
        <taxon>Pseudomonadati</taxon>
        <taxon>Pseudomonadota</taxon>
        <taxon>Betaproteobacteria</taxon>
        <taxon>Burkholderiales</taxon>
        <taxon>Alcaligenaceae</taxon>
        <taxon>Allopusillimonas</taxon>
    </lineage>
</organism>
<dbReference type="RefSeq" id="WP_129971516.1">
    <property type="nucleotide sequence ID" value="NZ_JACCEW010000009.1"/>
</dbReference>
<keyword evidence="2 15" id="KW-0963">Cytoplasm</keyword>
<evidence type="ECO:0000256" key="6">
    <source>
        <dbReference type="ARBA" id="ARBA00050652"/>
    </source>
</evidence>
<evidence type="ECO:0000256" key="8">
    <source>
        <dbReference type="ARBA" id="ARBA00054043"/>
    </source>
</evidence>
<dbReference type="GO" id="GO:0030163">
    <property type="term" value="P:protein catabolic process"/>
    <property type="evidence" value="ECO:0007669"/>
    <property type="project" value="UniProtKB-UniRule"/>
</dbReference>
<dbReference type="Gene3D" id="3.30.70.3550">
    <property type="entry name" value="Leucyl/phenylalanyl-tRNA-protein transferase, N-terminal domain"/>
    <property type="match status" value="1"/>
</dbReference>
<comment type="function">
    <text evidence="8 15">Functions in the N-end rule pathway of protein degradation where it conjugates Leu, Phe and, less efficiently, Met from aminoacyl-tRNAs to the N-termini of proteins containing an N-terminal arginine or lysine.</text>
</comment>
<dbReference type="InterPro" id="IPR016181">
    <property type="entry name" value="Acyl_CoA_acyltransferase"/>
</dbReference>
<dbReference type="PANTHER" id="PTHR30098:SF2">
    <property type="entry name" value="LEUCYL_PHENYLALANYL-TRNA--PROTEIN TRANSFERASE"/>
    <property type="match status" value="1"/>
</dbReference>
<dbReference type="InterPro" id="IPR042221">
    <property type="entry name" value="Leu/Phe-tRNA_Trfase_N"/>
</dbReference>
<evidence type="ECO:0000256" key="10">
    <source>
        <dbReference type="ARBA" id="ARBA00066767"/>
    </source>
</evidence>
<dbReference type="Pfam" id="PF03588">
    <property type="entry name" value="Leu_Phe_trans"/>
    <property type="match status" value="1"/>
</dbReference>
<gene>
    <name evidence="15" type="primary">aat</name>
    <name evidence="16" type="ORF">H0A68_19210</name>
</gene>
<evidence type="ECO:0000313" key="17">
    <source>
        <dbReference type="Proteomes" id="UP000580517"/>
    </source>
</evidence>
<evidence type="ECO:0000256" key="5">
    <source>
        <dbReference type="ARBA" id="ARBA00050607"/>
    </source>
</evidence>
<keyword evidence="3 15" id="KW-0808">Transferase</keyword>
<sequence>MGSLTWLDDATPFPHPDQALPEGLLAAGADLSLARLEQAYRHGIFPWFNEGDPILWWSPDPRMVLPCADLRISHSLNKLLHRVAREERRADARVRITTDLATAEVLDACAAPRRTQHATWISPLIKQAYMAWHRAGAVHSVETWLDGDLAGGLYGVCLGRFFFGESMFSRASDTSKIALAYLVRFLESRGVRHIDCQQQTDHLASLGARPMPRDAFLSLLRPAVAQTAPVWQPGQLLHTGQCLPLPAPCP</sequence>
<protein>
    <recommendedName>
        <fullName evidence="11 15">Leucyl/phenylalanyl-tRNA--protein transferase</fullName>
        <ecNumber evidence="10 15">2.3.2.6</ecNumber>
    </recommendedName>
    <alternativeName>
        <fullName evidence="12 15">L/F-transferase</fullName>
    </alternativeName>
    <alternativeName>
        <fullName evidence="13 15">Leucyltransferase</fullName>
    </alternativeName>
    <alternativeName>
        <fullName evidence="14 15">Phenyalanyltransferase</fullName>
    </alternativeName>
</protein>
<dbReference type="InterPro" id="IPR042203">
    <property type="entry name" value="Leu/Phe-tRNA_Trfase_C"/>
</dbReference>
<evidence type="ECO:0000256" key="11">
    <source>
        <dbReference type="ARBA" id="ARBA00074372"/>
    </source>
</evidence>
<dbReference type="EMBL" id="JACCEW010000009">
    <property type="protein sequence ID" value="NYT39008.1"/>
    <property type="molecule type" value="Genomic_DNA"/>
</dbReference>
<dbReference type="Gene3D" id="3.40.630.70">
    <property type="entry name" value="Leucyl/phenylalanyl-tRNA-protein transferase, C-terminal domain"/>
    <property type="match status" value="1"/>
</dbReference>
<proteinExistence type="inferred from homology"/>
<dbReference type="HAMAP" id="MF_00688">
    <property type="entry name" value="Leu_Phe_trans"/>
    <property type="match status" value="1"/>
</dbReference>
<name>A0A853FH03_9BURK</name>
<dbReference type="EC" id="2.3.2.6" evidence="10 15"/>
<dbReference type="GO" id="GO:0008914">
    <property type="term" value="F:leucyl-tRNA--protein transferase activity"/>
    <property type="evidence" value="ECO:0007669"/>
    <property type="project" value="UniProtKB-UniRule"/>
</dbReference>
<comment type="catalytic activity">
    <reaction evidence="6 15">
        <text>N-terminal L-arginyl-[protein] + L-leucyl-tRNA(Leu) = N-terminal L-leucyl-L-arginyl-[protein] + tRNA(Leu) + H(+)</text>
        <dbReference type="Rhea" id="RHEA:50416"/>
        <dbReference type="Rhea" id="RHEA-COMP:9613"/>
        <dbReference type="Rhea" id="RHEA-COMP:9622"/>
        <dbReference type="Rhea" id="RHEA-COMP:12672"/>
        <dbReference type="Rhea" id="RHEA-COMP:12673"/>
        <dbReference type="ChEBI" id="CHEBI:15378"/>
        <dbReference type="ChEBI" id="CHEBI:64719"/>
        <dbReference type="ChEBI" id="CHEBI:78442"/>
        <dbReference type="ChEBI" id="CHEBI:78494"/>
        <dbReference type="ChEBI" id="CHEBI:133044"/>
        <dbReference type="EC" id="2.3.2.6"/>
    </reaction>
</comment>
<evidence type="ECO:0000256" key="12">
    <source>
        <dbReference type="ARBA" id="ARBA00077136"/>
    </source>
</evidence>
<evidence type="ECO:0000256" key="13">
    <source>
        <dbReference type="ARBA" id="ARBA00077165"/>
    </source>
</evidence>
<dbReference type="InterPro" id="IPR004616">
    <property type="entry name" value="Leu/Phe-tRNA_Trfase"/>
</dbReference>
<keyword evidence="17" id="KW-1185">Reference proteome</keyword>
<dbReference type="OrthoDB" id="9790282at2"/>
<evidence type="ECO:0000256" key="4">
    <source>
        <dbReference type="ARBA" id="ARBA00023315"/>
    </source>
</evidence>
<keyword evidence="4 15" id="KW-0012">Acyltransferase</keyword>
<comment type="similarity">
    <text evidence="9 15">Belongs to the L/F-transferase family.</text>
</comment>
<dbReference type="SUPFAM" id="SSF55729">
    <property type="entry name" value="Acyl-CoA N-acyltransferases (Nat)"/>
    <property type="match status" value="1"/>
</dbReference>
<dbReference type="Proteomes" id="UP000580517">
    <property type="component" value="Unassembled WGS sequence"/>
</dbReference>